<reference evidence="10" key="2">
    <citation type="submission" date="2013-09" db="EMBL/GenBank/DDBJ databases">
        <authorList>
            <person name="Wang G."/>
            <person name="Yang Y."/>
            <person name="Su Y."/>
        </authorList>
    </citation>
    <scope>NUCLEOTIDE SEQUENCE</scope>
    <source>
        <strain evidence="10">ATCC 39006</strain>
    </source>
</reference>
<evidence type="ECO:0000256" key="7">
    <source>
        <dbReference type="RuleBase" id="RU003738"/>
    </source>
</evidence>
<keyword evidence="11" id="KW-1185">Reference proteome</keyword>
<evidence type="ECO:0000256" key="1">
    <source>
        <dbReference type="ARBA" id="ARBA00001933"/>
    </source>
</evidence>
<dbReference type="PRINTS" id="PR01181">
    <property type="entry name" value="DAPDCRBXLASE"/>
</dbReference>
<dbReference type="UniPathway" id="UPA00034">
    <property type="reaction ID" value="UER00027"/>
</dbReference>
<dbReference type="NCBIfam" id="TIGR01048">
    <property type="entry name" value="lysA"/>
    <property type="match status" value="1"/>
</dbReference>
<dbReference type="Proteomes" id="UP000017700">
    <property type="component" value="Chromosome"/>
</dbReference>
<evidence type="ECO:0000256" key="6">
    <source>
        <dbReference type="PIRSR" id="PIRSR600183-50"/>
    </source>
</evidence>
<comment type="pathway">
    <text evidence="7">Amino-acid biosynthesis; L-lysine biosynthesis via DAP pathway; L-lysine from DL-2,6-diaminopimelate: step 1/1.</text>
</comment>
<evidence type="ECO:0000259" key="8">
    <source>
        <dbReference type="Pfam" id="PF02784"/>
    </source>
</evidence>
<feature type="modified residue" description="N6-(pyridoxal phosphate)lysine" evidence="6">
    <location>
        <position position="49"/>
    </location>
</feature>
<dbReference type="EMBL" id="CP025084">
    <property type="protein sequence ID" value="AUH05735.1"/>
    <property type="molecule type" value="Genomic_DNA"/>
</dbReference>
<feature type="active site" description="Proton donor" evidence="6">
    <location>
        <position position="325"/>
    </location>
</feature>
<dbReference type="PANTHER" id="PTHR43727:SF2">
    <property type="entry name" value="GROUP IV DECARBOXYLASE"/>
    <property type="match status" value="1"/>
</dbReference>
<evidence type="ECO:0000256" key="5">
    <source>
        <dbReference type="NCBIfam" id="TIGR01048"/>
    </source>
</evidence>
<dbReference type="InterPro" id="IPR029066">
    <property type="entry name" value="PLP-binding_barrel"/>
</dbReference>
<evidence type="ECO:0000313" key="12">
    <source>
        <dbReference type="Proteomes" id="UP000233778"/>
    </source>
</evidence>
<accession>A0A2I5TMF2</accession>
<name>A0A2I5TMF2_SERS3</name>
<dbReference type="Proteomes" id="UP000233778">
    <property type="component" value="Chromosome"/>
</dbReference>
<keyword evidence="3 6" id="KW-0663">Pyridoxal phosphate</keyword>
<reference evidence="9 12" key="3">
    <citation type="submission" date="2017-11" db="EMBL/GenBank/DDBJ databases">
        <title>Complete genome sequence of Serratia sp. ATCC 39006 LacA.</title>
        <authorList>
            <person name="Hampton H.G."/>
            <person name="Jackson S.A."/>
            <person name="Jauregui R."/>
            <person name="Poulter G.T.M."/>
            <person name="Salmond G.P.C."/>
            <person name="Fineran P.C."/>
        </authorList>
    </citation>
    <scope>NUCLEOTIDE SEQUENCE [LARGE SCALE GENOMIC DNA]</scope>
    <source>
        <strain evidence="9 12">ATCC 39006</strain>
    </source>
</reference>
<dbReference type="InterPro" id="IPR000183">
    <property type="entry name" value="Orn/DAP/Arg_de-COase"/>
</dbReference>
<evidence type="ECO:0000313" key="9">
    <source>
        <dbReference type="EMBL" id="AUH01414.1"/>
    </source>
</evidence>
<dbReference type="InterPro" id="IPR009006">
    <property type="entry name" value="Ala_racemase/Decarboxylase_C"/>
</dbReference>
<dbReference type="KEGG" id="serq:CWC46_17320"/>
<dbReference type="Gene3D" id="3.20.20.10">
    <property type="entry name" value="Alanine racemase"/>
    <property type="match status" value="1"/>
</dbReference>
<keyword evidence="7" id="KW-0457">Lysine biosynthesis</keyword>
<gene>
    <name evidence="10" type="primary">lysA</name>
    <name evidence="9" type="ORF">CWC46_17320</name>
    <name evidence="10" type="ORF">Ser39006_017320</name>
</gene>
<keyword evidence="2 7" id="KW-0210">Decarboxylase</keyword>
<keyword evidence="4 7" id="KW-0456">Lyase</keyword>
<dbReference type="InterPro" id="IPR022653">
    <property type="entry name" value="De-COase2_pyr-phos_BS"/>
</dbReference>
<evidence type="ECO:0000256" key="2">
    <source>
        <dbReference type="ARBA" id="ARBA00022793"/>
    </source>
</evidence>
<dbReference type="Pfam" id="PF02784">
    <property type="entry name" value="Orn_Arg_deC_N"/>
    <property type="match status" value="1"/>
</dbReference>
<dbReference type="AlphaFoldDB" id="A0A2I5TMF2"/>
<dbReference type="OrthoDB" id="9802241at2"/>
<dbReference type="SUPFAM" id="SSF50621">
    <property type="entry name" value="Alanine racemase C-terminal domain-like"/>
    <property type="match status" value="1"/>
</dbReference>
<evidence type="ECO:0000256" key="4">
    <source>
        <dbReference type="ARBA" id="ARBA00023239"/>
    </source>
</evidence>
<comment type="cofactor">
    <cofactor evidence="1 6 7">
        <name>pyridoxal 5'-phosphate</name>
        <dbReference type="ChEBI" id="CHEBI:597326"/>
    </cofactor>
</comment>
<dbReference type="GO" id="GO:0008836">
    <property type="term" value="F:diaminopimelate decarboxylase activity"/>
    <property type="evidence" value="ECO:0007669"/>
    <property type="project" value="UniProtKB-UniRule"/>
</dbReference>
<dbReference type="InterPro" id="IPR022644">
    <property type="entry name" value="De-COase2_N"/>
</dbReference>
<organism evidence="10 11">
    <name type="scientific">Serratia sp. (strain ATCC 39006)</name>
    <name type="common">Prodigiosinella confusarubida</name>
    <dbReference type="NCBI Taxonomy" id="104623"/>
    <lineage>
        <taxon>Bacteria</taxon>
        <taxon>Pseudomonadati</taxon>
        <taxon>Pseudomonadota</taxon>
        <taxon>Gammaproteobacteria</taxon>
        <taxon>Enterobacterales</taxon>
        <taxon>Pectobacteriaceae</taxon>
        <taxon>Prodigiosinella</taxon>
    </lineage>
</organism>
<evidence type="ECO:0000313" key="10">
    <source>
        <dbReference type="EMBL" id="AUH05735.1"/>
    </source>
</evidence>
<reference evidence="10" key="4">
    <citation type="submission" date="2017-11" db="EMBL/GenBank/DDBJ databases">
        <title>Complete genome sequence of Serratia sp. ATCC 39006.</title>
        <authorList>
            <person name="Hampton H.G."/>
            <person name="Jackson S.A."/>
            <person name="Jauregui R."/>
            <person name="Poulter G.T.M."/>
            <person name="Salmond G.P.C."/>
            <person name="Fineran P.C."/>
        </authorList>
    </citation>
    <scope>NUCLEOTIDE SEQUENCE</scope>
    <source>
        <strain evidence="10">ATCC 39006</strain>
    </source>
</reference>
<protein>
    <recommendedName>
        <fullName evidence="5 7">Diaminopimelate decarboxylase</fullName>
        <ecNumber evidence="5 7">4.1.1.20</ecNumber>
    </recommendedName>
</protein>
<dbReference type="InterPro" id="IPR002986">
    <property type="entry name" value="DAP_deCOOHase_LysA"/>
</dbReference>
<dbReference type="GO" id="GO:0009089">
    <property type="term" value="P:lysine biosynthetic process via diaminopimelate"/>
    <property type="evidence" value="ECO:0007669"/>
    <property type="project" value="UniProtKB-UniRule"/>
</dbReference>
<dbReference type="RefSeq" id="WP_021015289.1">
    <property type="nucleotide sequence ID" value="NZ_CP025084.1"/>
</dbReference>
<dbReference type="STRING" id="104623.Ser39006_02023"/>
<dbReference type="PROSITE" id="PS00878">
    <property type="entry name" value="ODR_DC_2_1"/>
    <property type="match status" value="1"/>
</dbReference>
<evidence type="ECO:0000313" key="11">
    <source>
        <dbReference type="Proteomes" id="UP000017700"/>
    </source>
</evidence>
<dbReference type="PANTHER" id="PTHR43727">
    <property type="entry name" value="DIAMINOPIMELATE DECARBOXYLASE"/>
    <property type="match status" value="1"/>
</dbReference>
<comment type="catalytic activity">
    <reaction evidence="7">
        <text>meso-2,6-diaminopimelate + H(+) = L-lysine + CO2</text>
        <dbReference type="Rhea" id="RHEA:15101"/>
        <dbReference type="ChEBI" id="CHEBI:15378"/>
        <dbReference type="ChEBI" id="CHEBI:16526"/>
        <dbReference type="ChEBI" id="CHEBI:32551"/>
        <dbReference type="ChEBI" id="CHEBI:57791"/>
        <dbReference type="EC" id="4.1.1.20"/>
    </reaction>
</comment>
<reference evidence="10 11" key="1">
    <citation type="journal article" date="2013" name="Genome Announc.">
        <title>Draft genome sequence of Serratia sp. strain ATCC 39006, a model bacterium for analysis of the biosynthesis and regulation of prodigiosin, a carbapenem, and gas vesicles.</title>
        <authorList>
            <person name="Fineran P.C."/>
            <person name="Iglesias Cans M.C."/>
            <person name="Ramsay J.P."/>
            <person name="Wilf N.M."/>
            <person name="Cossyleon D."/>
            <person name="McNeil M.B."/>
            <person name="Williamson N.R."/>
            <person name="Monson R.E."/>
            <person name="Becher S.A."/>
            <person name="Stanton J.A."/>
            <person name="Brugger K."/>
            <person name="Brown S.D."/>
            <person name="Salmond G.P."/>
        </authorList>
    </citation>
    <scope>NUCLEOTIDE SEQUENCE [LARGE SCALE GENOMIC DNA]</scope>
    <source>
        <strain evidence="10">ATCC 39006</strain>
        <strain evidence="11">ATCC 39006 / SC 11482</strain>
    </source>
</reference>
<evidence type="ECO:0000256" key="3">
    <source>
        <dbReference type="ARBA" id="ARBA00022898"/>
    </source>
</evidence>
<dbReference type="EC" id="4.1.1.20" evidence="5 7"/>
<dbReference type="Gene3D" id="2.40.37.10">
    <property type="entry name" value="Lyase, Ornithine Decarboxylase, Chain A, domain 1"/>
    <property type="match status" value="1"/>
</dbReference>
<dbReference type="CDD" id="cd06828">
    <property type="entry name" value="PLPDE_III_DapDC"/>
    <property type="match status" value="1"/>
</dbReference>
<keyword evidence="7" id="KW-0028">Amino-acid biosynthesis</keyword>
<dbReference type="KEGG" id="sera:Ser39006_017320"/>
<dbReference type="EMBL" id="CP025085">
    <property type="protein sequence ID" value="AUH01414.1"/>
    <property type="molecule type" value="Genomic_DNA"/>
</dbReference>
<proteinExistence type="predicted"/>
<dbReference type="SUPFAM" id="SSF51419">
    <property type="entry name" value="PLP-binding barrel"/>
    <property type="match status" value="1"/>
</dbReference>
<sequence length="398" mass="45135">MKNSQLIHKVIENHKTPVYVYFEEKLKKNIQKLKESFNAHGYSILYALKANSNPTLLKIMHKAGLGIDACSTEEIVLSLKCGFNPGNIYYNSDCITLDEMRFSHSQGVHIIIGSLDALAVYCTYFKQSKISLRINTGIGAGHSSKVITNGEMSKFGILPSEIEKAKQLCLKNNIEIEGLHSHTGSGDMSSEKYLENARSLIQLSNNFTTILFLNFGGGFGYDYHHNNDYDIRSVRLGLDKMRQNLNVNASIRFVVEPGRYLVADIATLVAKVCSVKDYGSRKYIGLDTGYNHFPRCFYYNAWHEIENITSTQEKTESYDITGYLCQSGDIFCRERCLPRTYVDDIICINDVGAYGYSMSSNFNLRTKPAEVMIDEKQNIHLIRRKETIDDLLTTCLFE</sequence>
<dbReference type="PRINTS" id="PR01179">
    <property type="entry name" value="ODADCRBXLASE"/>
</dbReference>
<feature type="domain" description="Orn/DAP/Arg decarboxylase 2 N-terminal" evidence="8">
    <location>
        <begin position="25"/>
        <end position="263"/>
    </location>
</feature>